<dbReference type="EMBL" id="SFCC01000017">
    <property type="protein sequence ID" value="RZQ60337.1"/>
    <property type="molecule type" value="Genomic_DNA"/>
</dbReference>
<dbReference type="InterPro" id="IPR023796">
    <property type="entry name" value="Serpin_dom"/>
</dbReference>
<evidence type="ECO:0000313" key="4">
    <source>
        <dbReference type="Proteomes" id="UP000292003"/>
    </source>
</evidence>
<dbReference type="RefSeq" id="WP_130478725.1">
    <property type="nucleotide sequence ID" value="NZ_SFCC01000017.1"/>
</dbReference>
<dbReference type="Proteomes" id="UP000292003">
    <property type="component" value="Unassembled WGS sequence"/>
</dbReference>
<dbReference type="PANTHER" id="PTHR11461:SF211">
    <property type="entry name" value="GH10112P-RELATED"/>
    <property type="match status" value="1"/>
</dbReference>
<dbReference type="Gene3D" id="3.30.497.10">
    <property type="entry name" value="Antithrombin, subunit I, domain 2"/>
    <property type="match status" value="1"/>
</dbReference>
<proteinExistence type="inferred from homology"/>
<accession>A0A4Q7J0L9</accession>
<dbReference type="AlphaFoldDB" id="A0A4Q7J0L9"/>
<dbReference type="InterPro" id="IPR042178">
    <property type="entry name" value="Serpin_sf_1"/>
</dbReference>
<dbReference type="Gene3D" id="2.30.39.10">
    <property type="entry name" value="Alpha-1-antitrypsin, domain 1"/>
    <property type="match status" value="1"/>
</dbReference>
<evidence type="ECO:0000256" key="1">
    <source>
        <dbReference type="RuleBase" id="RU000411"/>
    </source>
</evidence>
<dbReference type="GO" id="GO:0004867">
    <property type="term" value="F:serine-type endopeptidase inhibitor activity"/>
    <property type="evidence" value="ECO:0007669"/>
    <property type="project" value="InterPro"/>
</dbReference>
<comment type="similarity">
    <text evidence="1">Belongs to the serpin family.</text>
</comment>
<dbReference type="InterPro" id="IPR042185">
    <property type="entry name" value="Serpin_sf_2"/>
</dbReference>
<reference evidence="3 4" key="1">
    <citation type="submission" date="2019-02" db="EMBL/GenBank/DDBJ databases">
        <title>Draft genome sequence of Amycolatopsis sp. 8-3EHSu isolated from roots of Suaeda maritima.</title>
        <authorList>
            <person name="Duangmal K."/>
            <person name="Chantavorakit T."/>
        </authorList>
    </citation>
    <scope>NUCLEOTIDE SEQUENCE [LARGE SCALE GENOMIC DNA]</scope>
    <source>
        <strain evidence="3 4">8-3EHSu</strain>
    </source>
</reference>
<dbReference type="Pfam" id="PF00079">
    <property type="entry name" value="Serpin"/>
    <property type="match status" value="1"/>
</dbReference>
<dbReference type="InterPro" id="IPR023795">
    <property type="entry name" value="Serpin_CS"/>
</dbReference>
<protein>
    <submittedName>
        <fullName evidence="3">Serpin family protein</fullName>
    </submittedName>
</protein>
<keyword evidence="4" id="KW-1185">Reference proteome</keyword>
<dbReference type="InterPro" id="IPR000215">
    <property type="entry name" value="Serpin_fam"/>
</dbReference>
<dbReference type="SMART" id="SM00093">
    <property type="entry name" value="SERPIN"/>
    <property type="match status" value="1"/>
</dbReference>
<organism evidence="3 4">
    <name type="scientific">Amycolatopsis suaedae</name>
    <dbReference type="NCBI Taxonomy" id="2510978"/>
    <lineage>
        <taxon>Bacteria</taxon>
        <taxon>Bacillati</taxon>
        <taxon>Actinomycetota</taxon>
        <taxon>Actinomycetes</taxon>
        <taxon>Pseudonocardiales</taxon>
        <taxon>Pseudonocardiaceae</taxon>
        <taxon>Amycolatopsis</taxon>
    </lineage>
</organism>
<sequence>MVHLRFALDLHHKLAGKGNFCFSPYSVASALTLVARAARGGTAAELETLLGDLDGHQELLHAAAKLPSEDAVLTVANTLWAWDELPLAEPFLRELESWPAGAVRSAPFVTDPERARQVINADVAETTRDLIPELLDSGAVDADTVASVVNALYLRTSWATPFPDGDTAPGEFTTPSGVRSVPMMRISERLGYAEHAGWTVVSVPAAGDVEAVVLLPGGDLTEREPDLDAALVGDLLAARTDTQISLTMPKLRLDERADLVDALGTLGVRTVFGPGADLGNLSPDPRLVVSDVQHQAVLRLDENGLEGAAATAAMIRMVAFIPDEAEVRVDRPFLLLVRHAPTGALYFLARVSVPSWESAE</sequence>
<dbReference type="PROSITE" id="PS00284">
    <property type="entry name" value="SERPIN"/>
    <property type="match status" value="1"/>
</dbReference>
<gene>
    <name evidence="3" type="ORF">EWH70_28965</name>
</gene>
<dbReference type="CDD" id="cd19590">
    <property type="entry name" value="serpin_thermopin-like"/>
    <property type="match status" value="1"/>
</dbReference>
<evidence type="ECO:0000259" key="2">
    <source>
        <dbReference type="SMART" id="SM00093"/>
    </source>
</evidence>
<comment type="caution">
    <text evidence="3">The sequence shown here is derived from an EMBL/GenBank/DDBJ whole genome shotgun (WGS) entry which is preliminary data.</text>
</comment>
<dbReference type="InterPro" id="IPR036186">
    <property type="entry name" value="Serpin_sf"/>
</dbReference>
<evidence type="ECO:0000313" key="3">
    <source>
        <dbReference type="EMBL" id="RZQ60337.1"/>
    </source>
</evidence>
<dbReference type="OrthoDB" id="9764871at2"/>
<dbReference type="GO" id="GO:0005615">
    <property type="term" value="C:extracellular space"/>
    <property type="evidence" value="ECO:0007669"/>
    <property type="project" value="InterPro"/>
</dbReference>
<name>A0A4Q7J0L9_9PSEU</name>
<dbReference type="SUPFAM" id="SSF56574">
    <property type="entry name" value="Serpins"/>
    <property type="match status" value="1"/>
</dbReference>
<dbReference type="PANTHER" id="PTHR11461">
    <property type="entry name" value="SERINE PROTEASE INHIBITOR, SERPIN"/>
    <property type="match status" value="1"/>
</dbReference>
<feature type="domain" description="Serpin" evidence="2">
    <location>
        <begin position="8"/>
        <end position="354"/>
    </location>
</feature>